<keyword evidence="3 6" id="KW-0560">Oxidoreductase</keyword>
<dbReference type="InterPro" id="IPR004925">
    <property type="entry name" value="HpaB/PvcC/4-BUDH"/>
</dbReference>
<feature type="domain" description="HpaB/PvcC/4-BUDH C-terminal" evidence="4">
    <location>
        <begin position="276"/>
        <end position="475"/>
    </location>
</feature>
<dbReference type="Gene3D" id="1.20.140.10">
    <property type="entry name" value="Butyryl-CoA Dehydrogenase, subunit A, domain 3"/>
    <property type="match status" value="1"/>
</dbReference>
<dbReference type="Gene3D" id="2.40.110.10">
    <property type="entry name" value="Butyryl-CoA Dehydrogenase, subunit A, domain 2"/>
    <property type="match status" value="1"/>
</dbReference>
<dbReference type="PANTHER" id="PTHR36117">
    <property type="entry name" value="4-HYDROXYPHENYLACETATE 3-MONOOXYGENASE-RELATED"/>
    <property type="match status" value="1"/>
</dbReference>
<dbReference type="PIRSF" id="PIRSF000331">
    <property type="entry name" value="HpaA_HpaB"/>
    <property type="match status" value="1"/>
</dbReference>
<dbReference type="EMBL" id="JAFBCV010000022">
    <property type="protein sequence ID" value="MBM7841125.1"/>
    <property type="molecule type" value="Genomic_DNA"/>
</dbReference>
<comment type="caution">
    <text evidence="6">The sequence shown here is derived from an EMBL/GenBank/DDBJ whole genome shotgun (WGS) entry which is preliminary data.</text>
</comment>
<evidence type="ECO:0000259" key="5">
    <source>
        <dbReference type="Pfam" id="PF11794"/>
    </source>
</evidence>
<evidence type="ECO:0000256" key="3">
    <source>
        <dbReference type="ARBA" id="ARBA00023002"/>
    </source>
</evidence>
<dbReference type="InterPro" id="IPR009100">
    <property type="entry name" value="AcylCoA_DH/oxidase_NM_dom_sf"/>
</dbReference>
<dbReference type="Pfam" id="PF03241">
    <property type="entry name" value="HpaB"/>
    <property type="match status" value="1"/>
</dbReference>
<dbReference type="InterPro" id="IPR036250">
    <property type="entry name" value="AcylCo_DH-like_C"/>
</dbReference>
<protein>
    <submittedName>
        <fullName evidence="6">4-hydroxyphenylacetate 3-monooxygenase</fullName>
        <ecNumber evidence="6">1.14.14.9</ecNumber>
    </submittedName>
</protein>
<dbReference type="PANTHER" id="PTHR36117:SF3">
    <property type="entry name" value="4-HYDROXYPHENYLACETATE 3-MONOOXYGENASE-RELATED"/>
    <property type="match status" value="1"/>
</dbReference>
<evidence type="ECO:0000313" key="6">
    <source>
        <dbReference type="EMBL" id="MBM7841125.1"/>
    </source>
</evidence>
<dbReference type="SUPFAM" id="SSF56645">
    <property type="entry name" value="Acyl-CoA dehydrogenase NM domain-like"/>
    <property type="match status" value="1"/>
</dbReference>
<dbReference type="InterPro" id="IPR024674">
    <property type="entry name" value="HpaB/PvcC/4-BUDH_N"/>
</dbReference>
<feature type="domain" description="HpaB/PvcC/4-BUDH N-terminal" evidence="5">
    <location>
        <begin position="5"/>
        <end position="268"/>
    </location>
</feature>
<keyword evidence="1" id="KW-0285">Flavoprotein</keyword>
<dbReference type="RefSeq" id="WP_204469080.1">
    <property type="nucleotide sequence ID" value="NZ_JAFBCV010000022.1"/>
</dbReference>
<dbReference type="EC" id="1.14.14.9" evidence="6"/>
<dbReference type="InterPro" id="IPR024719">
    <property type="entry name" value="HpaB/PvcC/4-BUDH_C"/>
</dbReference>
<dbReference type="Pfam" id="PF11794">
    <property type="entry name" value="HpaB_N"/>
    <property type="match status" value="1"/>
</dbReference>
<dbReference type="SUPFAM" id="SSF47203">
    <property type="entry name" value="Acyl-CoA dehydrogenase C-terminal domain-like"/>
    <property type="match status" value="1"/>
</dbReference>
<dbReference type="GO" id="GO:0052881">
    <property type="term" value="F:4-hydroxyphenylacetate 3-monooxygenase activity"/>
    <property type="evidence" value="ECO:0007669"/>
    <property type="project" value="UniProtKB-EC"/>
</dbReference>
<evidence type="ECO:0000256" key="2">
    <source>
        <dbReference type="ARBA" id="ARBA00022827"/>
    </source>
</evidence>
<evidence type="ECO:0000259" key="4">
    <source>
        <dbReference type="Pfam" id="PF03241"/>
    </source>
</evidence>
<keyword evidence="2" id="KW-0274">FAD</keyword>
<dbReference type="Proteomes" id="UP001179280">
    <property type="component" value="Unassembled WGS sequence"/>
</dbReference>
<keyword evidence="7" id="KW-1185">Reference proteome</keyword>
<dbReference type="Gene3D" id="1.10.3140.10">
    <property type="entry name" value="4-hydroxybutyryl-coa dehydratase, domain 1"/>
    <property type="match status" value="1"/>
</dbReference>
<name>A0ABS2T283_9BACI</name>
<organism evidence="6 7">
    <name type="scientific">Shouchella xiaoxiensis</name>
    <dbReference type="NCBI Taxonomy" id="766895"/>
    <lineage>
        <taxon>Bacteria</taxon>
        <taxon>Bacillati</taxon>
        <taxon>Bacillota</taxon>
        <taxon>Bacilli</taxon>
        <taxon>Bacillales</taxon>
        <taxon>Bacillaceae</taxon>
        <taxon>Shouchella</taxon>
    </lineage>
</organism>
<gene>
    <name evidence="6" type="ORF">JOC54_004425</name>
</gene>
<evidence type="ECO:0000256" key="1">
    <source>
        <dbReference type="ARBA" id="ARBA00022630"/>
    </source>
</evidence>
<sequence length="483" mass="55348">MGMVTGADYLKRMKLLKSDVWMDGEQVKGSYVDHPAFKPVLNAKAQLYDMVHDEKYAPTLQSKDKESNFSFEIPRSMEDLKKRRKATQLWANETLGVLGRSPEYVNTMITIMAGAKDFFASDDPVYGENMENIYKEAKEKDLTFTHTFVNPSISRKPYYPDGTGQEQPIAAKIVDENDKGIIIDGARLLATQGGITDELLVIPSAAFIDSDYLFGCTIPSNSPGLSFLNRPSYNKEDSFNYPLSAQFEEGDAIVVFDQVFVPWERVFLYRNEWQMNDLFQKTGVEAYILYQASNRQIVKTEWLIGIAQSLVNTLDIEKHQHVQGKLAEMLIVLEAMRGFVYSSEIQAELNEYGVMIPKLEPLKAAAAYFQSVYPRLVEIIQLLGASHFIAAPTRQDFDSPISAHLERFVRGEYITAENKFRLIQLARDMTITEFGTRQLLYERYFFGDPIRVMSSIYHLFQPNKQEYVTRVDQFLEKQKENTK</sequence>
<dbReference type="InterPro" id="IPR046373">
    <property type="entry name" value="Acyl-CoA_Oxase/DH_mid-dom_sf"/>
</dbReference>
<proteinExistence type="predicted"/>
<reference evidence="6" key="1">
    <citation type="submission" date="2021-01" db="EMBL/GenBank/DDBJ databases">
        <title>Genomic Encyclopedia of Type Strains, Phase IV (KMG-IV): sequencing the most valuable type-strain genomes for metagenomic binning, comparative biology and taxonomic classification.</title>
        <authorList>
            <person name="Goeker M."/>
        </authorList>
    </citation>
    <scope>NUCLEOTIDE SEQUENCE</scope>
    <source>
        <strain evidence="6">DSM 21943</strain>
    </source>
</reference>
<evidence type="ECO:0000313" key="7">
    <source>
        <dbReference type="Proteomes" id="UP001179280"/>
    </source>
</evidence>
<accession>A0ABS2T283</accession>